<feature type="transmembrane region" description="Helical" evidence="7">
    <location>
        <begin position="6"/>
        <end position="34"/>
    </location>
</feature>
<dbReference type="InterPro" id="IPR010656">
    <property type="entry name" value="DctM"/>
</dbReference>
<evidence type="ECO:0000313" key="10">
    <source>
        <dbReference type="Proteomes" id="UP000276349"/>
    </source>
</evidence>
<dbReference type="Proteomes" id="UP000276349">
    <property type="component" value="Unassembled WGS sequence"/>
</dbReference>
<evidence type="ECO:0000256" key="6">
    <source>
        <dbReference type="ARBA" id="ARBA00023136"/>
    </source>
</evidence>
<dbReference type="RefSeq" id="WP_126294886.1">
    <property type="nucleotide sequence ID" value="NZ_CP185866.1"/>
</dbReference>
<keyword evidence="2" id="KW-1003">Cell membrane</keyword>
<keyword evidence="6 7" id="KW-0472">Membrane</keyword>
<dbReference type="Pfam" id="PF06808">
    <property type="entry name" value="DctM"/>
    <property type="match status" value="1"/>
</dbReference>
<feature type="transmembrane region" description="Helical" evidence="7">
    <location>
        <begin position="54"/>
        <end position="74"/>
    </location>
</feature>
<dbReference type="PIRSF" id="PIRSF006066">
    <property type="entry name" value="HI0050"/>
    <property type="match status" value="1"/>
</dbReference>
<dbReference type="InterPro" id="IPR004681">
    <property type="entry name" value="TRAP_DctM"/>
</dbReference>
<dbReference type="GO" id="GO:0005886">
    <property type="term" value="C:plasma membrane"/>
    <property type="evidence" value="ECO:0007669"/>
    <property type="project" value="UniProtKB-SubCell"/>
</dbReference>
<gene>
    <name evidence="9" type="ORF">EKG35_12920</name>
</gene>
<proteinExistence type="predicted"/>
<feature type="domain" description="TRAP C4-dicarboxylate transport system permease DctM subunit" evidence="8">
    <location>
        <begin position="8"/>
        <end position="418"/>
    </location>
</feature>
<sequence>MAIFATLAVLIISFLLNIPIAFGLILSCLMYFTFNNSFSSEILIQRLISGMESVPLLAIIFFISAGILMNYTGITSRMLRFSTVITNPLPGSLAQVNVILSTLMGGISGSNVADAAMQSKILVPEMEKKGYKKSFSTVLTASTSLITPIIPPGIGLIMYGYVGNVSIGKLFMAGILPGIVLCICFMMYVHFYAKKYNLETDSSIKYSTKDFLLSFKDAALALLLPIIIIGGIRLGAFSATEAGVIAVLYAIVLGMFIYREMKVKQLILSLKETIQTAAAVLLIIAAGSAFGWVLTLERVPQKATELMVSFVSNEVLFFLITLIFLLIVGMFLEGNVLIIILTPLFMPMLIEYGIDPVHFGIFFIMCISIGTLTPPLGTIMFTTCGITGTRFEEFIKESWPFLLLLIFAALLIAFFPSISLFLPNLLGA</sequence>
<comment type="caution">
    <text evidence="9">The sequence shown here is derived from an EMBL/GenBank/DDBJ whole genome shotgun (WGS) entry which is preliminary data.</text>
</comment>
<dbReference type="PANTHER" id="PTHR33362:SF4">
    <property type="entry name" value="2,3-DIKETO-L-GULONATE TRAP TRANSPORTER LARGE PERMEASE PROTEIN YIAN"/>
    <property type="match status" value="1"/>
</dbReference>
<feature type="transmembrane region" description="Helical" evidence="7">
    <location>
        <begin position="357"/>
        <end position="381"/>
    </location>
</feature>
<evidence type="ECO:0000256" key="1">
    <source>
        <dbReference type="ARBA" id="ARBA00004429"/>
    </source>
</evidence>
<dbReference type="NCBIfam" id="TIGR00786">
    <property type="entry name" value="dctM"/>
    <property type="match status" value="1"/>
</dbReference>
<feature type="transmembrane region" description="Helical" evidence="7">
    <location>
        <begin position="315"/>
        <end position="345"/>
    </location>
</feature>
<dbReference type="PANTHER" id="PTHR33362">
    <property type="entry name" value="SIALIC ACID TRAP TRANSPORTER PERMEASE PROTEIN SIAT-RELATED"/>
    <property type="match status" value="1"/>
</dbReference>
<accession>A0A431UP41</accession>
<name>A0A431UP41_9BACI</name>
<keyword evidence="3" id="KW-0997">Cell inner membrane</keyword>
<feature type="transmembrane region" description="Helical" evidence="7">
    <location>
        <begin position="171"/>
        <end position="193"/>
    </location>
</feature>
<evidence type="ECO:0000256" key="7">
    <source>
        <dbReference type="SAM" id="Phobius"/>
    </source>
</evidence>
<keyword evidence="10" id="KW-1185">Reference proteome</keyword>
<comment type="subcellular location">
    <subcellularLocation>
        <location evidence="1">Cell inner membrane</location>
        <topology evidence="1">Multi-pass membrane protein</topology>
    </subcellularLocation>
</comment>
<dbReference type="EMBL" id="RXNR01000037">
    <property type="protein sequence ID" value="RTQ91832.1"/>
    <property type="molecule type" value="Genomic_DNA"/>
</dbReference>
<evidence type="ECO:0000259" key="8">
    <source>
        <dbReference type="Pfam" id="PF06808"/>
    </source>
</evidence>
<evidence type="ECO:0000256" key="4">
    <source>
        <dbReference type="ARBA" id="ARBA00022692"/>
    </source>
</evidence>
<evidence type="ECO:0000256" key="5">
    <source>
        <dbReference type="ARBA" id="ARBA00022989"/>
    </source>
</evidence>
<reference evidence="9 10" key="1">
    <citation type="submission" date="2018-12" db="EMBL/GenBank/DDBJ databases">
        <authorList>
            <person name="Yu L."/>
        </authorList>
    </citation>
    <scope>NUCLEOTIDE SEQUENCE [LARGE SCALE GENOMIC DNA]</scope>
    <source>
        <strain evidence="9 10">S5H2222</strain>
    </source>
</reference>
<keyword evidence="5 7" id="KW-1133">Transmembrane helix</keyword>
<keyword evidence="4 7" id="KW-0812">Transmembrane</keyword>
<organism evidence="9 10">
    <name type="scientific">Lysinibacillus telephonicus</name>
    <dbReference type="NCBI Taxonomy" id="1714840"/>
    <lineage>
        <taxon>Bacteria</taxon>
        <taxon>Bacillati</taxon>
        <taxon>Bacillota</taxon>
        <taxon>Bacilli</taxon>
        <taxon>Bacillales</taxon>
        <taxon>Bacillaceae</taxon>
        <taxon>Lysinibacillus</taxon>
    </lineage>
</organism>
<evidence type="ECO:0000313" key="9">
    <source>
        <dbReference type="EMBL" id="RTQ91832.1"/>
    </source>
</evidence>
<dbReference type="OrthoDB" id="9785600at2"/>
<feature type="transmembrane region" description="Helical" evidence="7">
    <location>
        <begin position="134"/>
        <end position="159"/>
    </location>
</feature>
<evidence type="ECO:0000256" key="2">
    <source>
        <dbReference type="ARBA" id="ARBA00022475"/>
    </source>
</evidence>
<feature type="transmembrane region" description="Helical" evidence="7">
    <location>
        <begin position="214"/>
        <end position="236"/>
    </location>
</feature>
<feature type="transmembrane region" description="Helical" evidence="7">
    <location>
        <begin position="401"/>
        <end position="422"/>
    </location>
</feature>
<feature type="transmembrane region" description="Helical" evidence="7">
    <location>
        <begin position="242"/>
        <end position="261"/>
    </location>
</feature>
<feature type="transmembrane region" description="Helical" evidence="7">
    <location>
        <begin position="273"/>
        <end position="295"/>
    </location>
</feature>
<evidence type="ECO:0000256" key="3">
    <source>
        <dbReference type="ARBA" id="ARBA00022519"/>
    </source>
</evidence>
<protein>
    <submittedName>
        <fullName evidence="9">TRAP transporter large permease</fullName>
    </submittedName>
</protein>
<dbReference type="GO" id="GO:0022857">
    <property type="term" value="F:transmembrane transporter activity"/>
    <property type="evidence" value="ECO:0007669"/>
    <property type="project" value="TreeGrafter"/>
</dbReference>
<dbReference type="AlphaFoldDB" id="A0A431UP41"/>